<reference evidence="1" key="1">
    <citation type="submission" date="2021-04" db="EMBL/GenBank/DDBJ databases">
        <authorList>
            <person name="Chebbi M.A.C M."/>
        </authorList>
    </citation>
    <scope>NUCLEOTIDE SEQUENCE</scope>
</reference>
<organism evidence="1 2">
    <name type="scientific">Cotesia congregata</name>
    <name type="common">Parasitoid wasp</name>
    <name type="synonym">Apanteles congregatus</name>
    <dbReference type="NCBI Taxonomy" id="51543"/>
    <lineage>
        <taxon>Eukaryota</taxon>
        <taxon>Metazoa</taxon>
        <taxon>Ecdysozoa</taxon>
        <taxon>Arthropoda</taxon>
        <taxon>Hexapoda</taxon>
        <taxon>Insecta</taxon>
        <taxon>Pterygota</taxon>
        <taxon>Neoptera</taxon>
        <taxon>Endopterygota</taxon>
        <taxon>Hymenoptera</taxon>
        <taxon>Apocrita</taxon>
        <taxon>Ichneumonoidea</taxon>
        <taxon>Braconidae</taxon>
        <taxon>Microgastrinae</taxon>
        <taxon>Cotesia</taxon>
    </lineage>
</organism>
<evidence type="ECO:0000313" key="1">
    <source>
        <dbReference type="EMBL" id="CAG5073513.1"/>
    </source>
</evidence>
<dbReference type="Proteomes" id="UP000786811">
    <property type="component" value="Unassembled WGS sequence"/>
</dbReference>
<dbReference type="AlphaFoldDB" id="A0A8J2EI23"/>
<dbReference type="OrthoDB" id="504708at2759"/>
<evidence type="ECO:0000313" key="2">
    <source>
        <dbReference type="Proteomes" id="UP000786811"/>
    </source>
</evidence>
<protein>
    <submittedName>
        <fullName evidence="1">Uncharacterized protein</fullName>
    </submittedName>
</protein>
<gene>
    <name evidence="1" type="ORF">HICCMSTLAB_LOCUS456</name>
</gene>
<proteinExistence type="predicted"/>
<name>A0A8J2EI23_COTCN</name>
<comment type="caution">
    <text evidence="1">The sequence shown here is derived from an EMBL/GenBank/DDBJ whole genome shotgun (WGS) entry which is preliminary data.</text>
</comment>
<keyword evidence="2" id="KW-1185">Reference proteome</keyword>
<accession>A0A8J2EI23</accession>
<sequence length="85" mass="9288">MAISSCSDDVECGEPWHGECSSGKKCSCKENNVAINVSTCYPLLNGLCWCDEQCVTKNSICLDYHCLCETGYIPVANNLCDRANL</sequence>
<dbReference type="EMBL" id="CAJNRD030001114">
    <property type="protein sequence ID" value="CAG5073513.1"/>
    <property type="molecule type" value="Genomic_DNA"/>
</dbReference>